<accession>A0AAE3Y2G0</accession>
<evidence type="ECO:0000313" key="2">
    <source>
        <dbReference type="Proteomes" id="UP001184828"/>
    </source>
</evidence>
<name>A0AAE3Y2G0_VARPD</name>
<sequence>MRAQTNHESSAFVATDLTAQRARQAARLLQEALTLLCSDSTMPLAQTIRRAPDRLLRLPEVERLTGLRRSAIYEQMRRGIFPRSVKAGQRTAAWPESAVQSWIAERMNGRTT</sequence>
<dbReference type="Gene3D" id="1.10.238.160">
    <property type="match status" value="1"/>
</dbReference>
<dbReference type="PANTHER" id="PTHR36154:SF1">
    <property type="entry name" value="DNA-BINDING TRANSCRIPTIONAL ACTIVATOR ALPA"/>
    <property type="match status" value="1"/>
</dbReference>
<dbReference type="EMBL" id="JAVDQZ010000006">
    <property type="protein sequence ID" value="MDR6427916.1"/>
    <property type="molecule type" value="Genomic_DNA"/>
</dbReference>
<gene>
    <name evidence="1" type="ORF">J2738_004071</name>
</gene>
<dbReference type="InterPro" id="IPR010260">
    <property type="entry name" value="AlpA"/>
</dbReference>
<dbReference type="PANTHER" id="PTHR36154">
    <property type="entry name" value="DNA-BINDING TRANSCRIPTIONAL ACTIVATOR ALPA"/>
    <property type="match status" value="1"/>
</dbReference>
<evidence type="ECO:0000313" key="1">
    <source>
        <dbReference type="EMBL" id="MDR6427916.1"/>
    </source>
</evidence>
<keyword evidence="1" id="KW-0238">DNA-binding</keyword>
<comment type="caution">
    <text evidence="1">The sequence shown here is derived from an EMBL/GenBank/DDBJ whole genome shotgun (WGS) entry which is preliminary data.</text>
</comment>
<dbReference type="GO" id="GO:0003677">
    <property type="term" value="F:DNA binding"/>
    <property type="evidence" value="ECO:0007669"/>
    <property type="project" value="UniProtKB-KW"/>
</dbReference>
<dbReference type="Proteomes" id="UP001184828">
    <property type="component" value="Unassembled WGS sequence"/>
</dbReference>
<reference evidence="1" key="1">
    <citation type="submission" date="2023-07" db="EMBL/GenBank/DDBJ databases">
        <title>Sorghum-associated microbial communities from plants grown in Nebraska, USA.</title>
        <authorList>
            <person name="Schachtman D."/>
        </authorList>
    </citation>
    <scope>NUCLEOTIDE SEQUENCE</scope>
    <source>
        <strain evidence="1">DS2114</strain>
    </source>
</reference>
<dbReference type="InterPro" id="IPR052931">
    <property type="entry name" value="Prophage_regulatory_activator"/>
</dbReference>
<proteinExistence type="predicted"/>
<protein>
    <submittedName>
        <fullName evidence="1">DNA-binding transcriptional regulator AlpA</fullName>
    </submittedName>
</protein>
<dbReference type="AlphaFoldDB" id="A0AAE3Y2G0"/>
<organism evidence="1 2">
    <name type="scientific">Variovorax paradoxus</name>
    <dbReference type="NCBI Taxonomy" id="34073"/>
    <lineage>
        <taxon>Bacteria</taxon>
        <taxon>Pseudomonadati</taxon>
        <taxon>Pseudomonadota</taxon>
        <taxon>Betaproteobacteria</taxon>
        <taxon>Burkholderiales</taxon>
        <taxon>Comamonadaceae</taxon>
        <taxon>Variovorax</taxon>
    </lineage>
</organism>
<dbReference type="RefSeq" id="WP_309928692.1">
    <property type="nucleotide sequence ID" value="NZ_JAVDQZ010000006.1"/>
</dbReference>
<dbReference type="Pfam" id="PF05930">
    <property type="entry name" value="Phage_AlpA"/>
    <property type="match status" value="1"/>
</dbReference>